<evidence type="ECO:0000313" key="1">
    <source>
        <dbReference type="Ensembl" id="ENSPKIP00000021009.1"/>
    </source>
</evidence>
<keyword evidence="2" id="KW-1185">Reference proteome</keyword>
<accession>A0A3B3RR81</accession>
<dbReference type="Proteomes" id="UP000261540">
    <property type="component" value="Unplaced"/>
</dbReference>
<reference evidence="1" key="2">
    <citation type="submission" date="2025-09" db="UniProtKB">
        <authorList>
            <consortium name="Ensembl"/>
        </authorList>
    </citation>
    <scope>IDENTIFICATION</scope>
</reference>
<reference evidence="1" key="1">
    <citation type="submission" date="2025-08" db="UniProtKB">
        <authorList>
            <consortium name="Ensembl"/>
        </authorList>
    </citation>
    <scope>IDENTIFICATION</scope>
</reference>
<name>A0A3B3RR81_9TELE</name>
<proteinExistence type="predicted"/>
<dbReference type="Ensembl" id="ENSPKIT00000001634.1">
    <property type="protein sequence ID" value="ENSPKIP00000021009.1"/>
    <property type="gene ID" value="ENSPKIG00000005573.1"/>
</dbReference>
<organism evidence="1 2">
    <name type="scientific">Paramormyrops kingsleyae</name>
    <dbReference type="NCBI Taxonomy" id="1676925"/>
    <lineage>
        <taxon>Eukaryota</taxon>
        <taxon>Metazoa</taxon>
        <taxon>Chordata</taxon>
        <taxon>Craniata</taxon>
        <taxon>Vertebrata</taxon>
        <taxon>Euteleostomi</taxon>
        <taxon>Actinopterygii</taxon>
        <taxon>Neopterygii</taxon>
        <taxon>Teleostei</taxon>
        <taxon>Osteoglossocephala</taxon>
        <taxon>Osteoglossomorpha</taxon>
        <taxon>Osteoglossiformes</taxon>
        <taxon>Mormyridae</taxon>
        <taxon>Paramormyrops</taxon>
    </lineage>
</organism>
<protein>
    <submittedName>
        <fullName evidence="1">Uncharacterized protein</fullName>
    </submittedName>
</protein>
<dbReference type="AlphaFoldDB" id="A0A3B3RR81"/>
<evidence type="ECO:0000313" key="2">
    <source>
        <dbReference type="Proteomes" id="UP000261540"/>
    </source>
</evidence>
<sequence length="66" mass="7256">MLICHFPVGGSNTERLLNMVKIDVCVRHYLGGVSTVFQKIQDVILKNVITLCNLLSASHNSVQSLS</sequence>